<feature type="compositionally biased region" description="Polar residues" evidence="1">
    <location>
        <begin position="1"/>
        <end position="19"/>
    </location>
</feature>
<feature type="region of interest" description="Disordered" evidence="1">
    <location>
        <begin position="1"/>
        <end position="71"/>
    </location>
</feature>
<proteinExistence type="predicted"/>
<dbReference type="Proteomes" id="UP000024837">
    <property type="component" value="Unassembled WGS sequence"/>
</dbReference>
<keyword evidence="3" id="KW-1185">Reference proteome</keyword>
<sequence>MSRAYNTGPDTVGETNPASCSPVEGDGKDTAGSPTRVDETPTTRAMIDSETSKARDEVLSPAGRVAETHGHEMELLAKKLAGLGTGDADSPGAAEDPLMAQVMEELKRLRKEVRKKWGPTPKKGPRDKSNSGVKTGYGKPKKKAMDTSTRPKSKVTKKKKAGKKQLD</sequence>
<evidence type="ECO:0000313" key="3">
    <source>
        <dbReference type="Proteomes" id="UP000024837"/>
    </source>
</evidence>
<accession>W7I758</accession>
<feature type="compositionally biased region" description="Basic residues" evidence="1">
    <location>
        <begin position="151"/>
        <end position="167"/>
    </location>
</feature>
<organism evidence="2 3">
    <name type="scientific">Drechslerella stenobrocha 248</name>
    <dbReference type="NCBI Taxonomy" id="1043628"/>
    <lineage>
        <taxon>Eukaryota</taxon>
        <taxon>Fungi</taxon>
        <taxon>Dikarya</taxon>
        <taxon>Ascomycota</taxon>
        <taxon>Pezizomycotina</taxon>
        <taxon>Orbiliomycetes</taxon>
        <taxon>Orbiliales</taxon>
        <taxon>Orbiliaceae</taxon>
        <taxon>Drechslerella</taxon>
    </lineage>
</organism>
<name>W7I758_9PEZI</name>
<protein>
    <submittedName>
        <fullName evidence="2">Uncharacterized protein</fullName>
    </submittedName>
</protein>
<evidence type="ECO:0000256" key="1">
    <source>
        <dbReference type="SAM" id="MobiDB-lite"/>
    </source>
</evidence>
<gene>
    <name evidence="2" type="ORF">DRE_02257</name>
</gene>
<reference evidence="2 3" key="1">
    <citation type="submission" date="2013-05" db="EMBL/GenBank/DDBJ databases">
        <title>Drechslerella stenobrocha genome reveals carnivorous origination and mechanical trapping mechanism of predatory fungi.</title>
        <authorList>
            <person name="Liu X."/>
            <person name="Zhang W."/>
            <person name="Liu K."/>
        </authorList>
    </citation>
    <scope>NUCLEOTIDE SEQUENCE [LARGE SCALE GENOMIC DNA]</scope>
    <source>
        <strain evidence="2 3">248</strain>
    </source>
</reference>
<dbReference type="AlphaFoldDB" id="W7I758"/>
<dbReference type="EMBL" id="KI966401">
    <property type="protein sequence ID" value="EWC48153.1"/>
    <property type="molecule type" value="Genomic_DNA"/>
</dbReference>
<evidence type="ECO:0000313" key="2">
    <source>
        <dbReference type="EMBL" id="EWC48153.1"/>
    </source>
</evidence>
<dbReference type="HOGENOM" id="CLU_1594506_0_0_1"/>
<feature type="region of interest" description="Disordered" evidence="1">
    <location>
        <begin position="110"/>
        <end position="167"/>
    </location>
</feature>